<keyword evidence="1" id="KW-0732">Signal</keyword>
<evidence type="ECO:0008006" key="4">
    <source>
        <dbReference type="Google" id="ProtNLM"/>
    </source>
</evidence>
<feature type="chain" id="PRO_5046050545" description="DUF3887 domain-containing protein" evidence="1">
    <location>
        <begin position="24"/>
        <end position="131"/>
    </location>
</feature>
<dbReference type="Proteomes" id="UP000778523">
    <property type="component" value="Unassembled WGS sequence"/>
</dbReference>
<protein>
    <recommendedName>
        <fullName evidence="4">DUF3887 domain-containing protein</fullName>
    </recommendedName>
</protein>
<feature type="signal peptide" evidence="1">
    <location>
        <begin position="1"/>
        <end position="23"/>
    </location>
</feature>
<reference evidence="2 3" key="1">
    <citation type="submission" date="2020-06" db="EMBL/GenBank/DDBJ databases">
        <title>Draft genome of Uliginosibacterium sp. IMCC34675.</title>
        <authorList>
            <person name="Song J."/>
        </authorList>
    </citation>
    <scope>NUCLEOTIDE SEQUENCE [LARGE SCALE GENOMIC DNA]</scope>
    <source>
        <strain evidence="2 3">IMCC34675</strain>
    </source>
</reference>
<gene>
    <name evidence="2" type="ORF">HJ583_011385</name>
</gene>
<comment type="caution">
    <text evidence="2">The sequence shown here is derived from an EMBL/GenBank/DDBJ whole genome shotgun (WGS) entry which is preliminary data.</text>
</comment>
<proteinExistence type="predicted"/>
<name>A0ABX2ILS2_9RHOO</name>
<evidence type="ECO:0000313" key="3">
    <source>
        <dbReference type="Proteomes" id="UP000778523"/>
    </source>
</evidence>
<dbReference type="PROSITE" id="PS51257">
    <property type="entry name" value="PROKAR_LIPOPROTEIN"/>
    <property type="match status" value="1"/>
</dbReference>
<dbReference type="EMBL" id="JABCSC020000003">
    <property type="protein sequence ID" value="NSL55629.1"/>
    <property type="molecule type" value="Genomic_DNA"/>
</dbReference>
<sequence length="131" mass="14332">MRKWIALLALACLLGACTPPVNPDEAEHAVPAFHLAMIEGDFAGIYQRAAPALREAQAQAEFVAGLQKIRARLGEVRGAERMTTTVDGRQATLTYTTAYANGAAREEFVIVQEEGQAPQLLRYRLLEPQIP</sequence>
<accession>A0ABX2ILS2</accession>
<organism evidence="2 3">
    <name type="scientific">Uliginosibacterium aquaticum</name>
    <dbReference type="NCBI Taxonomy" id="2731212"/>
    <lineage>
        <taxon>Bacteria</taxon>
        <taxon>Pseudomonadati</taxon>
        <taxon>Pseudomonadota</taxon>
        <taxon>Betaproteobacteria</taxon>
        <taxon>Rhodocyclales</taxon>
        <taxon>Zoogloeaceae</taxon>
        <taxon>Uliginosibacterium</taxon>
    </lineage>
</organism>
<evidence type="ECO:0000313" key="2">
    <source>
        <dbReference type="EMBL" id="NSL55629.1"/>
    </source>
</evidence>
<evidence type="ECO:0000256" key="1">
    <source>
        <dbReference type="SAM" id="SignalP"/>
    </source>
</evidence>
<dbReference type="RefSeq" id="WP_170022050.1">
    <property type="nucleotide sequence ID" value="NZ_JABCSC020000003.1"/>
</dbReference>
<keyword evidence="3" id="KW-1185">Reference proteome</keyword>